<dbReference type="NCBIfam" id="NF004859">
    <property type="entry name" value="PRK06214.1"/>
    <property type="match status" value="1"/>
</dbReference>
<dbReference type="GO" id="GO:0004783">
    <property type="term" value="F:sulfite reductase (NADPH) activity"/>
    <property type="evidence" value="ECO:0007669"/>
    <property type="project" value="UniProtKB-EC"/>
</dbReference>
<dbReference type="InterPro" id="IPR039261">
    <property type="entry name" value="FNR_nucleotide-bd"/>
</dbReference>
<feature type="domain" description="FAD-binding FR-type" evidence="14">
    <location>
        <begin position="245"/>
        <end position="464"/>
    </location>
</feature>
<feature type="region of interest" description="Disordered" evidence="12">
    <location>
        <begin position="221"/>
        <end position="240"/>
    </location>
</feature>
<dbReference type="Gene3D" id="3.40.50.360">
    <property type="match status" value="1"/>
</dbReference>
<proteinExistence type="predicted"/>
<evidence type="ECO:0000256" key="1">
    <source>
        <dbReference type="ARBA" id="ARBA00001917"/>
    </source>
</evidence>
<dbReference type="InterPro" id="IPR029039">
    <property type="entry name" value="Flavoprotein-like_sf"/>
</dbReference>
<dbReference type="InterPro" id="IPR008254">
    <property type="entry name" value="Flavodoxin/NO_synth"/>
</dbReference>
<dbReference type="InterPro" id="IPR001709">
    <property type="entry name" value="Flavoprot_Pyr_Nucl_cyt_Rdtase"/>
</dbReference>
<evidence type="ECO:0000313" key="16">
    <source>
        <dbReference type="Proteomes" id="UP001221597"/>
    </source>
</evidence>
<dbReference type="RefSeq" id="WP_283075433.1">
    <property type="nucleotide sequence ID" value="NZ_CP121671.1"/>
</dbReference>
<name>A0ABY8IVQ1_9BACI</name>
<dbReference type="Pfam" id="PF00667">
    <property type="entry name" value="FAD_binding_1"/>
    <property type="match status" value="1"/>
</dbReference>
<keyword evidence="7" id="KW-0274">FAD</keyword>
<keyword evidence="9" id="KW-0249">Electron transport</keyword>
<dbReference type="PRINTS" id="PR00369">
    <property type="entry name" value="FLAVODOXIN"/>
</dbReference>
<dbReference type="InterPro" id="IPR010199">
    <property type="entry name" value="CysJ"/>
</dbReference>
<dbReference type="Gene3D" id="3.40.50.80">
    <property type="entry name" value="Nucleotide-binding domain of ferredoxin-NADP reductase (FNR) module"/>
    <property type="match status" value="1"/>
</dbReference>
<comment type="cofactor">
    <cofactor evidence="1">
        <name>FMN</name>
        <dbReference type="ChEBI" id="CHEBI:58210"/>
    </cofactor>
</comment>
<keyword evidence="6" id="KW-0288">FMN</keyword>
<keyword evidence="8" id="KW-0521">NADP</keyword>
<dbReference type="PANTHER" id="PTHR19384:SF128">
    <property type="entry name" value="NADPH OXIDOREDUCTASE A"/>
    <property type="match status" value="1"/>
</dbReference>
<dbReference type="CDD" id="cd06199">
    <property type="entry name" value="SiR"/>
    <property type="match status" value="1"/>
</dbReference>
<dbReference type="EMBL" id="CP121671">
    <property type="protein sequence ID" value="WFT73422.1"/>
    <property type="molecule type" value="Genomic_DNA"/>
</dbReference>
<dbReference type="InterPro" id="IPR003097">
    <property type="entry name" value="CysJ-like_FAD-binding"/>
</dbReference>
<evidence type="ECO:0000313" key="15">
    <source>
        <dbReference type="EMBL" id="WFT73422.1"/>
    </source>
</evidence>
<feature type="domain" description="Flavodoxin-like" evidence="13">
    <location>
        <begin position="73"/>
        <end position="211"/>
    </location>
</feature>
<dbReference type="SUPFAM" id="SSF52343">
    <property type="entry name" value="Ferredoxin reductase-like, C-terminal NADP-linked domain"/>
    <property type="match status" value="1"/>
</dbReference>
<evidence type="ECO:0000256" key="2">
    <source>
        <dbReference type="ARBA" id="ARBA00001974"/>
    </source>
</evidence>
<comment type="cofactor">
    <cofactor evidence="2">
        <name>FAD</name>
        <dbReference type="ChEBI" id="CHEBI:57692"/>
    </cofactor>
</comment>
<dbReference type="PANTHER" id="PTHR19384">
    <property type="entry name" value="NITRIC OXIDE SYNTHASE-RELATED"/>
    <property type="match status" value="1"/>
</dbReference>
<keyword evidence="11" id="KW-0198">Cysteine biosynthesis</keyword>
<dbReference type="PIRSF" id="PIRSF000207">
    <property type="entry name" value="SiR-FP_CysJ"/>
    <property type="match status" value="1"/>
</dbReference>
<accession>A0ABY8IVQ1</accession>
<keyword evidence="5" id="KW-0285">Flavoprotein</keyword>
<dbReference type="EC" id="1.8.1.2" evidence="15"/>
<dbReference type="Pfam" id="PF00258">
    <property type="entry name" value="Flavodoxin_1"/>
    <property type="match status" value="1"/>
</dbReference>
<dbReference type="PRINTS" id="PR00371">
    <property type="entry name" value="FPNCR"/>
</dbReference>
<evidence type="ECO:0000256" key="3">
    <source>
        <dbReference type="ARBA" id="ARBA00022448"/>
    </source>
</evidence>
<dbReference type="Gene3D" id="2.40.30.10">
    <property type="entry name" value="Translation factors"/>
    <property type="match status" value="1"/>
</dbReference>
<evidence type="ECO:0000256" key="12">
    <source>
        <dbReference type="SAM" id="MobiDB-lite"/>
    </source>
</evidence>
<evidence type="ECO:0000259" key="13">
    <source>
        <dbReference type="PROSITE" id="PS50902"/>
    </source>
</evidence>
<dbReference type="InterPro" id="IPR017927">
    <property type="entry name" value="FAD-bd_FR_type"/>
</dbReference>
<evidence type="ECO:0000256" key="9">
    <source>
        <dbReference type="ARBA" id="ARBA00022982"/>
    </source>
</evidence>
<feature type="compositionally biased region" description="Low complexity" evidence="12">
    <location>
        <begin position="222"/>
        <end position="236"/>
    </location>
</feature>
<dbReference type="InterPro" id="IPR001433">
    <property type="entry name" value="OxRdtase_FAD/NAD-bd"/>
</dbReference>
<dbReference type="Pfam" id="PF00175">
    <property type="entry name" value="NAD_binding_1"/>
    <property type="match status" value="1"/>
</dbReference>
<evidence type="ECO:0000256" key="11">
    <source>
        <dbReference type="ARBA" id="ARBA00023192"/>
    </source>
</evidence>
<feature type="region of interest" description="Disordered" evidence="12">
    <location>
        <begin position="44"/>
        <end position="64"/>
    </location>
</feature>
<evidence type="ECO:0000256" key="10">
    <source>
        <dbReference type="ARBA" id="ARBA00023002"/>
    </source>
</evidence>
<protein>
    <submittedName>
        <fullName evidence="15">Assimilatory sulfite reductase (NADPH) flavoprotein subunit</fullName>
        <ecNumber evidence="15">1.8.1.2</ecNumber>
    </submittedName>
</protein>
<dbReference type="NCBIfam" id="TIGR01931">
    <property type="entry name" value="cysJ"/>
    <property type="match status" value="1"/>
</dbReference>
<evidence type="ECO:0000259" key="14">
    <source>
        <dbReference type="PROSITE" id="PS51384"/>
    </source>
</evidence>
<evidence type="ECO:0000256" key="6">
    <source>
        <dbReference type="ARBA" id="ARBA00022643"/>
    </source>
</evidence>
<evidence type="ECO:0000256" key="4">
    <source>
        <dbReference type="ARBA" id="ARBA00022605"/>
    </source>
</evidence>
<sequence>MQFQVMNSPFKQEQADLLNQVLPSMTESQKIWLSGYLASSQAASTVTAEPDTGNDSGTEASSLTVDQTATREVTILFGSHTGNCEALAGEISEKLKEQDYKVILSDMDDFKPKSLKKVKDLLILTSTHGDGDPPDNAMAFYDFIHSKRAPALDDLRYSVLSLGDSSYEFFCQTGKDFDKKLEDLGGKRIYPRIDCDLDFEEPAEEWFDGVLATLNNAKQVNTEEGQGSQQEQTNTSIRKSVYSRSNPFKAEILENLNLNGRGSNKENRHLELDLEGANFEFEPGDSLGIFPENDPALVAKLIQELEWDPEELVPVNKQGELRPLRDALTSTFEITGLTKPLLEKAGQLSANEELNKLVMPDNQEQLKAYLYGRDLIDLVQDFGPWNVTAEEFTAILRKIPPRLYSIASSLKANPDEVHLTVGALRYDAHGRKRTGVCSGQCAERSQPGDTLPVFIQRNSNFKLPENPDTPVIMIGAGTGVAPYRAFLEEREETGAEGESWLFFGDQHFVTDFLYQVEWQRWLREGILTRVDVAFSRDTSEKVYVQHRMLEKSHDLYQWLQDGAAIYVCGDEKYMAKDVEATLLTILEQEGQMSIEEAETYLAELRKQKRYQRDVY</sequence>
<keyword evidence="16" id="KW-1185">Reference proteome</keyword>
<organism evidence="15 16">
    <name type="scientific">Halobacillus naozhouensis</name>
    <dbReference type="NCBI Taxonomy" id="554880"/>
    <lineage>
        <taxon>Bacteria</taxon>
        <taxon>Bacillati</taxon>
        <taxon>Bacillota</taxon>
        <taxon>Bacilli</taxon>
        <taxon>Bacillales</taxon>
        <taxon>Bacillaceae</taxon>
        <taxon>Halobacillus</taxon>
    </lineage>
</organism>
<dbReference type="InterPro" id="IPR023173">
    <property type="entry name" value="NADPH_Cyt_P450_Rdtase_alpha"/>
</dbReference>
<dbReference type="InterPro" id="IPR017938">
    <property type="entry name" value="Riboflavin_synthase-like_b-brl"/>
</dbReference>
<dbReference type="PROSITE" id="PS51384">
    <property type="entry name" value="FAD_FR"/>
    <property type="match status" value="1"/>
</dbReference>
<dbReference type="InterPro" id="IPR001094">
    <property type="entry name" value="Flavdoxin-like"/>
</dbReference>
<gene>
    <name evidence="15" type="ORF">P9989_13595</name>
</gene>
<dbReference type="SUPFAM" id="SSF52218">
    <property type="entry name" value="Flavoproteins"/>
    <property type="match status" value="1"/>
</dbReference>
<keyword evidence="3" id="KW-0813">Transport</keyword>
<evidence type="ECO:0000256" key="7">
    <source>
        <dbReference type="ARBA" id="ARBA00022827"/>
    </source>
</evidence>
<dbReference type="Gene3D" id="1.20.990.10">
    <property type="entry name" value="NADPH-cytochrome p450 Reductase, Chain A, domain 3"/>
    <property type="match status" value="1"/>
</dbReference>
<evidence type="ECO:0000256" key="5">
    <source>
        <dbReference type="ARBA" id="ARBA00022630"/>
    </source>
</evidence>
<dbReference type="SUPFAM" id="SSF63380">
    <property type="entry name" value="Riboflavin synthase domain-like"/>
    <property type="match status" value="1"/>
</dbReference>
<dbReference type="PROSITE" id="PS50902">
    <property type="entry name" value="FLAVODOXIN_LIKE"/>
    <property type="match status" value="1"/>
</dbReference>
<evidence type="ECO:0000256" key="8">
    <source>
        <dbReference type="ARBA" id="ARBA00022857"/>
    </source>
</evidence>
<keyword evidence="4" id="KW-0028">Amino-acid biosynthesis</keyword>
<reference evidence="15 16" key="1">
    <citation type="submission" date="2023-04" db="EMBL/GenBank/DDBJ databases">
        <title>Genome sequence of Halobacillus naozhouensis KACC 21980.</title>
        <authorList>
            <person name="Kim S."/>
            <person name="Heo J."/>
            <person name="Kwon S.-W."/>
        </authorList>
    </citation>
    <scope>NUCLEOTIDE SEQUENCE [LARGE SCALE GENOMIC DNA]</scope>
    <source>
        <strain evidence="15 16">KCTC 13234</strain>
    </source>
</reference>
<dbReference type="Proteomes" id="UP001221597">
    <property type="component" value="Chromosome"/>
</dbReference>
<keyword evidence="10 15" id="KW-0560">Oxidoreductase</keyword>